<evidence type="ECO:0000313" key="3">
    <source>
        <dbReference type="Proteomes" id="UP000054350"/>
    </source>
</evidence>
<dbReference type="AlphaFoldDB" id="A0A0L0T1B6"/>
<dbReference type="VEuPathDB" id="FungiDB:AMAG_13051"/>
<organism evidence="2 3">
    <name type="scientific">Allomyces macrogynus (strain ATCC 38327)</name>
    <name type="common">Allomyces javanicus var. macrogynus</name>
    <dbReference type="NCBI Taxonomy" id="578462"/>
    <lineage>
        <taxon>Eukaryota</taxon>
        <taxon>Fungi</taxon>
        <taxon>Fungi incertae sedis</taxon>
        <taxon>Blastocladiomycota</taxon>
        <taxon>Blastocladiomycetes</taxon>
        <taxon>Blastocladiales</taxon>
        <taxon>Blastocladiaceae</taxon>
        <taxon>Allomyces</taxon>
    </lineage>
</organism>
<name>A0A0L0T1B6_ALLM3</name>
<evidence type="ECO:0000256" key="1">
    <source>
        <dbReference type="SAM" id="SignalP"/>
    </source>
</evidence>
<keyword evidence="1" id="KW-0732">Signal</keyword>
<gene>
    <name evidence="2" type="ORF">AMAG_13051</name>
</gene>
<evidence type="ECO:0000313" key="2">
    <source>
        <dbReference type="EMBL" id="KNE68394.1"/>
    </source>
</evidence>
<protein>
    <recommendedName>
        <fullName evidence="4">Secreted protein</fullName>
    </recommendedName>
</protein>
<sequence>MLARAALLCLVALRTLNSRRLMHFTDVECLMDGLFESVQLVDMRGCMVDNVLSLLDVPVGRHGWTVRTGSGVRKGTEWRIKRVNAATDESGQRVVHQRVTSKRMEPL</sequence>
<feature type="chain" id="PRO_5005548462" description="Secreted protein" evidence="1">
    <location>
        <begin position="19"/>
        <end position="107"/>
    </location>
</feature>
<evidence type="ECO:0008006" key="4">
    <source>
        <dbReference type="Google" id="ProtNLM"/>
    </source>
</evidence>
<proteinExistence type="predicted"/>
<feature type="non-terminal residue" evidence="2">
    <location>
        <position position="1"/>
    </location>
</feature>
<reference evidence="2 3" key="1">
    <citation type="submission" date="2009-11" db="EMBL/GenBank/DDBJ databases">
        <title>Annotation of Allomyces macrogynus ATCC 38327.</title>
        <authorList>
            <consortium name="The Broad Institute Genome Sequencing Platform"/>
            <person name="Russ C."/>
            <person name="Cuomo C."/>
            <person name="Burger G."/>
            <person name="Gray M.W."/>
            <person name="Holland P.W.H."/>
            <person name="King N."/>
            <person name="Lang F.B.F."/>
            <person name="Roger A.J."/>
            <person name="Ruiz-Trillo I."/>
            <person name="Young S.K."/>
            <person name="Zeng Q."/>
            <person name="Gargeya S."/>
            <person name="Fitzgerald M."/>
            <person name="Haas B."/>
            <person name="Abouelleil A."/>
            <person name="Alvarado L."/>
            <person name="Arachchi H.M."/>
            <person name="Berlin A."/>
            <person name="Chapman S.B."/>
            <person name="Gearin G."/>
            <person name="Goldberg J."/>
            <person name="Griggs A."/>
            <person name="Gujja S."/>
            <person name="Hansen M."/>
            <person name="Heiman D."/>
            <person name="Howarth C."/>
            <person name="Larimer J."/>
            <person name="Lui A."/>
            <person name="MacDonald P.J.P."/>
            <person name="McCowen C."/>
            <person name="Montmayeur A."/>
            <person name="Murphy C."/>
            <person name="Neiman D."/>
            <person name="Pearson M."/>
            <person name="Priest M."/>
            <person name="Roberts A."/>
            <person name="Saif S."/>
            <person name="Shea T."/>
            <person name="Sisk P."/>
            <person name="Stolte C."/>
            <person name="Sykes S."/>
            <person name="Wortman J."/>
            <person name="Nusbaum C."/>
            <person name="Birren B."/>
        </authorList>
    </citation>
    <scope>NUCLEOTIDE SEQUENCE [LARGE SCALE GENOMIC DNA]</scope>
    <source>
        <strain evidence="2 3">ATCC 38327</strain>
    </source>
</reference>
<feature type="signal peptide" evidence="1">
    <location>
        <begin position="1"/>
        <end position="18"/>
    </location>
</feature>
<keyword evidence="3" id="KW-1185">Reference proteome</keyword>
<dbReference type="EMBL" id="GG745356">
    <property type="protein sequence ID" value="KNE68394.1"/>
    <property type="molecule type" value="Genomic_DNA"/>
</dbReference>
<reference evidence="3" key="2">
    <citation type="submission" date="2009-11" db="EMBL/GenBank/DDBJ databases">
        <title>The Genome Sequence of Allomyces macrogynus strain ATCC 38327.</title>
        <authorList>
            <consortium name="The Broad Institute Genome Sequencing Platform"/>
            <person name="Russ C."/>
            <person name="Cuomo C."/>
            <person name="Shea T."/>
            <person name="Young S.K."/>
            <person name="Zeng Q."/>
            <person name="Koehrsen M."/>
            <person name="Haas B."/>
            <person name="Borodovsky M."/>
            <person name="Guigo R."/>
            <person name="Alvarado L."/>
            <person name="Berlin A."/>
            <person name="Borenstein D."/>
            <person name="Chen Z."/>
            <person name="Engels R."/>
            <person name="Freedman E."/>
            <person name="Gellesch M."/>
            <person name="Goldberg J."/>
            <person name="Griggs A."/>
            <person name="Gujja S."/>
            <person name="Heiman D."/>
            <person name="Hepburn T."/>
            <person name="Howarth C."/>
            <person name="Jen D."/>
            <person name="Larson L."/>
            <person name="Lewis B."/>
            <person name="Mehta T."/>
            <person name="Park D."/>
            <person name="Pearson M."/>
            <person name="Roberts A."/>
            <person name="Saif S."/>
            <person name="Shenoy N."/>
            <person name="Sisk P."/>
            <person name="Stolte C."/>
            <person name="Sykes S."/>
            <person name="Walk T."/>
            <person name="White J."/>
            <person name="Yandava C."/>
            <person name="Burger G."/>
            <person name="Gray M.W."/>
            <person name="Holland P.W.H."/>
            <person name="King N."/>
            <person name="Lang F.B.F."/>
            <person name="Roger A.J."/>
            <person name="Ruiz-Trillo I."/>
            <person name="Lander E."/>
            <person name="Nusbaum C."/>
        </authorList>
    </citation>
    <scope>NUCLEOTIDE SEQUENCE [LARGE SCALE GENOMIC DNA]</scope>
    <source>
        <strain evidence="3">ATCC 38327</strain>
    </source>
</reference>
<dbReference type="Proteomes" id="UP000054350">
    <property type="component" value="Unassembled WGS sequence"/>
</dbReference>
<accession>A0A0L0T1B6</accession>